<dbReference type="AlphaFoldDB" id="A0A855WY88"/>
<protein>
    <submittedName>
        <fullName evidence="1">Uncharacterized protein</fullName>
    </submittedName>
</protein>
<organism evidence="1 2">
    <name type="scientific">candidate division GN15 bacterium</name>
    <dbReference type="NCBI Taxonomy" id="2072418"/>
    <lineage>
        <taxon>Bacteria</taxon>
        <taxon>candidate division GN15</taxon>
    </lineage>
</organism>
<dbReference type="Proteomes" id="UP000250918">
    <property type="component" value="Unassembled WGS sequence"/>
</dbReference>
<gene>
    <name evidence="1" type="ORF">C3F09_11590</name>
</gene>
<proteinExistence type="predicted"/>
<name>A0A855WY88_9BACT</name>
<evidence type="ECO:0000313" key="2">
    <source>
        <dbReference type="Proteomes" id="UP000250918"/>
    </source>
</evidence>
<dbReference type="EMBL" id="PQAP01000200">
    <property type="protein sequence ID" value="PWB68439.1"/>
    <property type="molecule type" value="Genomic_DNA"/>
</dbReference>
<reference evidence="1 2" key="1">
    <citation type="journal article" date="2018" name="ISME J.">
        <title>A methanotrophic archaeon couples anaerobic oxidation of methane to Fe(III) reduction.</title>
        <authorList>
            <person name="Cai C."/>
            <person name="Leu A.O."/>
            <person name="Xie G.J."/>
            <person name="Guo J."/>
            <person name="Feng Y."/>
            <person name="Zhao J.X."/>
            <person name="Tyson G.W."/>
            <person name="Yuan Z."/>
            <person name="Hu S."/>
        </authorList>
    </citation>
    <scope>NUCLEOTIDE SEQUENCE [LARGE SCALE GENOMIC DNA]</scope>
    <source>
        <strain evidence="1">FeB_12</strain>
    </source>
</reference>
<feature type="non-terminal residue" evidence="1">
    <location>
        <position position="97"/>
    </location>
</feature>
<sequence>MPTDGLLCWNCGKPTGITGGVTRSDACPNCMADLRCCRGCRHFDPTRRFQCKENIDHNFVDKEKNNFCEFFQMRNVVKRPGGITTQTDTKDSRKKKF</sequence>
<accession>A0A855WY88</accession>
<comment type="caution">
    <text evidence="1">The sequence shown here is derived from an EMBL/GenBank/DDBJ whole genome shotgun (WGS) entry which is preliminary data.</text>
</comment>
<evidence type="ECO:0000313" key="1">
    <source>
        <dbReference type="EMBL" id="PWB68439.1"/>
    </source>
</evidence>